<evidence type="ECO:0000256" key="13">
    <source>
        <dbReference type="ARBA" id="ARBA00022833"/>
    </source>
</evidence>
<comment type="subcellular location">
    <subcellularLocation>
        <location evidence="2">Endoplasmic reticulum membrane</location>
        <topology evidence="2">Multi-pass membrane protein</topology>
    </subcellularLocation>
</comment>
<evidence type="ECO:0000256" key="7">
    <source>
        <dbReference type="ARBA" id="ARBA00022679"/>
    </source>
</evidence>
<feature type="compositionally biased region" description="Acidic residues" evidence="17">
    <location>
        <begin position="1169"/>
        <end position="1183"/>
    </location>
</feature>
<evidence type="ECO:0000259" key="19">
    <source>
        <dbReference type="PROSITE" id="PS50089"/>
    </source>
</evidence>
<organism evidence="20 21">
    <name type="scientific">Ceratobasidium theobromae</name>
    <dbReference type="NCBI Taxonomy" id="1582974"/>
    <lineage>
        <taxon>Eukaryota</taxon>
        <taxon>Fungi</taxon>
        <taxon>Dikarya</taxon>
        <taxon>Basidiomycota</taxon>
        <taxon>Agaricomycotina</taxon>
        <taxon>Agaricomycetes</taxon>
        <taxon>Cantharellales</taxon>
        <taxon>Ceratobasidiaceae</taxon>
        <taxon>Ceratobasidium</taxon>
    </lineage>
</organism>
<protein>
    <recommendedName>
        <fullName evidence="6">RING-type E3 ubiquitin transferase</fullName>
        <ecNumber evidence="6">2.3.2.27</ecNumber>
    </recommendedName>
</protein>
<evidence type="ECO:0000256" key="5">
    <source>
        <dbReference type="ARBA" id="ARBA00010089"/>
    </source>
</evidence>
<evidence type="ECO:0000313" key="20">
    <source>
        <dbReference type="EMBL" id="KAB5592839.1"/>
    </source>
</evidence>
<dbReference type="SMART" id="SM00184">
    <property type="entry name" value="RING"/>
    <property type="match status" value="1"/>
</dbReference>
<dbReference type="InterPro" id="IPR001841">
    <property type="entry name" value="Znf_RING"/>
</dbReference>
<dbReference type="Gene3D" id="3.40.50.10300">
    <property type="entry name" value="CoaB-like"/>
    <property type="match status" value="1"/>
</dbReference>
<gene>
    <name evidence="20" type="ORF">CTheo_3699</name>
</gene>
<keyword evidence="12" id="KW-0256">Endoplasmic reticulum</keyword>
<dbReference type="AlphaFoldDB" id="A0A5N5QME0"/>
<feature type="domain" description="RING-type" evidence="19">
    <location>
        <begin position="634"/>
        <end position="688"/>
    </location>
</feature>
<keyword evidence="14 18" id="KW-1133">Transmembrane helix</keyword>
<dbReference type="Pfam" id="PF25563">
    <property type="entry name" value="TPR_SYVN1_N"/>
    <property type="match status" value="1"/>
</dbReference>
<dbReference type="GO" id="GO:0005789">
    <property type="term" value="C:endoplasmic reticulum membrane"/>
    <property type="evidence" value="ECO:0007669"/>
    <property type="project" value="UniProtKB-SubCell"/>
</dbReference>
<dbReference type="OrthoDB" id="7759664at2759"/>
<feature type="transmembrane region" description="Helical" evidence="18">
    <location>
        <begin position="433"/>
        <end position="452"/>
    </location>
</feature>
<evidence type="ECO:0000256" key="8">
    <source>
        <dbReference type="ARBA" id="ARBA00022692"/>
    </source>
</evidence>
<feature type="transmembrane region" description="Helical" evidence="18">
    <location>
        <begin position="473"/>
        <end position="498"/>
    </location>
</feature>
<keyword evidence="15 18" id="KW-0472">Membrane</keyword>
<evidence type="ECO:0000256" key="4">
    <source>
        <dbReference type="ARBA" id="ARBA00005703"/>
    </source>
</evidence>
<dbReference type="SUPFAM" id="SSF57850">
    <property type="entry name" value="RING/U-box"/>
    <property type="match status" value="1"/>
</dbReference>
<feature type="region of interest" description="Disordered" evidence="17">
    <location>
        <begin position="1104"/>
        <end position="1183"/>
    </location>
</feature>
<dbReference type="CDD" id="cd16479">
    <property type="entry name" value="RING-H2_synoviolin"/>
    <property type="match status" value="1"/>
</dbReference>
<comment type="catalytic activity">
    <reaction evidence="1">
        <text>S-ubiquitinyl-[E2 ubiquitin-conjugating enzyme]-L-cysteine + [acceptor protein]-L-lysine = [E2 ubiquitin-conjugating enzyme]-L-cysteine + N(6)-ubiquitinyl-[acceptor protein]-L-lysine.</text>
        <dbReference type="EC" id="2.3.2.27"/>
    </reaction>
</comment>
<dbReference type="InterPro" id="IPR007085">
    <property type="entry name" value="DNA/pantothenate-metab_flavo_C"/>
</dbReference>
<feature type="compositionally biased region" description="Gly residues" evidence="17">
    <location>
        <begin position="1114"/>
        <end position="1126"/>
    </location>
</feature>
<dbReference type="GO" id="GO:0008270">
    <property type="term" value="F:zinc ion binding"/>
    <property type="evidence" value="ECO:0007669"/>
    <property type="project" value="UniProtKB-KW"/>
</dbReference>
<keyword evidence="7" id="KW-0808">Transferase</keyword>
<keyword evidence="11" id="KW-0833">Ubl conjugation pathway</keyword>
<keyword evidence="21" id="KW-1185">Reference proteome</keyword>
<keyword evidence="9" id="KW-0479">Metal-binding</keyword>
<dbReference type="GO" id="GO:0036503">
    <property type="term" value="P:ERAD pathway"/>
    <property type="evidence" value="ECO:0007669"/>
    <property type="project" value="TreeGrafter"/>
</dbReference>
<evidence type="ECO:0000256" key="17">
    <source>
        <dbReference type="SAM" id="MobiDB-lite"/>
    </source>
</evidence>
<feature type="compositionally biased region" description="Basic and acidic residues" evidence="17">
    <location>
        <begin position="1152"/>
        <end position="1168"/>
    </location>
</feature>
<dbReference type="InterPro" id="IPR024766">
    <property type="entry name" value="Znf_RING_H2"/>
</dbReference>
<name>A0A5N5QME0_9AGAM</name>
<dbReference type="SUPFAM" id="SSF102645">
    <property type="entry name" value="CoaB-like"/>
    <property type="match status" value="1"/>
</dbReference>
<evidence type="ECO:0000256" key="6">
    <source>
        <dbReference type="ARBA" id="ARBA00012483"/>
    </source>
</evidence>
<feature type="compositionally biased region" description="Pro residues" evidence="17">
    <location>
        <begin position="740"/>
        <end position="771"/>
    </location>
</feature>
<dbReference type="InterPro" id="IPR058051">
    <property type="entry name" value="Znf_RING_synoviolin"/>
</dbReference>
<evidence type="ECO:0000256" key="12">
    <source>
        <dbReference type="ARBA" id="ARBA00022824"/>
    </source>
</evidence>
<dbReference type="InterPro" id="IPR035929">
    <property type="entry name" value="CoaB-like_sf"/>
</dbReference>
<dbReference type="Pfam" id="PF12678">
    <property type="entry name" value="zf-rbx1"/>
    <property type="match status" value="1"/>
</dbReference>
<dbReference type="PANTHER" id="PTHR22763">
    <property type="entry name" value="RING ZINC FINGER PROTEIN"/>
    <property type="match status" value="1"/>
</dbReference>
<feature type="region of interest" description="Disordered" evidence="17">
    <location>
        <begin position="702"/>
        <end position="968"/>
    </location>
</feature>
<reference evidence="20 21" key="1">
    <citation type="journal article" date="2019" name="Fungal Biol. Biotechnol.">
        <title>Draft genome sequence of fastidious pathogen Ceratobasidium theobromae, which causes vascular-streak dieback in Theobroma cacao.</title>
        <authorList>
            <person name="Ali S.S."/>
            <person name="Asman A."/>
            <person name="Shao J."/>
            <person name="Firmansyah A.P."/>
            <person name="Susilo A.W."/>
            <person name="Rosmana A."/>
            <person name="McMahon P."/>
            <person name="Junaid M."/>
            <person name="Guest D."/>
            <person name="Kheng T.Y."/>
            <person name="Meinhardt L.W."/>
            <person name="Bailey B.A."/>
        </authorList>
    </citation>
    <scope>NUCLEOTIDE SEQUENCE [LARGE SCALE GENOMIC DNA]</scope>
    <source>
        <strain evidence="20 21">CT2</strain>
    </source>
</reference>
<feature type="transmembrane region" description="Helical" evidence="18">
    <location>
        <begin position="504"/>
        <end position="528"/>
    </location>
</feature>
<comment type="pathway">
    <text evidence="3">Protein modification; protein ubiquitination.</text>
</comment>
<feature type="region of interest" description="Disordered" evidence="17">
    <location>
        <begin position="1013"/>
        <end position="1037"/>
    </location>
</feature>
<dbReference type="GO" id="GO:0061630">
    <property type="term" value="F:ubiquitin protein ligase activity"/>
    <property type="evidence" value="ECO:0007669"/>
    <property type="project" value="UniProtKB-EC"/>
</dbReference>
<feature type="compositionally biased region" description="Low complexity" evidence="17">
    <location>
        <begin position="945"/>
        <end position="964"/>
    </location>
</feature>
<evidence type="ECO:0000256" key="14">
    <source>
        <dbReference type="ARBA" id="ARBA00022989"/>
    </source>
</evidence>
<evidence type="ECO:0000256" key="1">
    <source>
        <dbReference type="ARBA" id="ARBA00000900"/>
    </source>
</evidence>
<keyword evidence="8 18" id="KW-0812">Transmembrane</keyword>
<dbReference type="InterPro" id="IPR050731">
    <property type="entry name" value="HRD1_E3_ubiq-ligases"/>
</dbReference>
<evidence type="ECO:0000313" key="21">
    <source>
        <dbReference type="Proteomes" id="UP000383932"/>
    </source>
</evidence>
<evidence type="ECO:0000256" key="16">
    <source>
        <dbReference type="PROSITE-ProRule" id="PRU00175"/>
    </source>
</evidence>
<dbReference type="InterPro" id="IPR013083">
    <property type="entry name" value="Znf_RING/FYVE/PHD"/>
</dbReference>
<dbReference type="GO" id="GO:0016567">
    <property type="term" value="P:protein ubiquitination"/>
    <property type="evidence" value="ECO:0007669"/>
    <property type="project" value="UniProtKB-UniPathway"/>
</dbReference>
<dbReference type="GO" id="GO:0043161">
    <property type="term" value="P:proteasome-mediated ubiquitin-dependent protein catabolic process"/>
    <property type="evidence" value="ECO:0007669"/>
    <property type="project" value="TreeGrafter"/>
</dbReference>
<dbReference type="GO" id="GO:0015937">
    <property type="term" value="P:coenzyme A biosynthetic process"/>
    <property type="evidence" value="ECO:0007669"/>
    <property type="project" value="UniProtKB-ARBA"/>
</dbReference>
<accession>A0A5N5QME0</accession>
<comment type="similarity">
    <text evidence="4">Belongs to the PPC synthetase family.</text>
</comment>
<feature type="transmembrane region" description="Helical" evidence="18">
    <location>
        <begin position="375"/>
        <end position="397"/>
    </location>
</feature>
<evidence type="ECO:0000256" key="2">
    <source>
        <dbReference type="ARBA" id="ARBA00004477"/>
    </source>
</evidence>
<comment type="similarity">
    <text evidence="5">Belongs to the HRD1 family.</text>
</comment>
<dbReference type="PROSITE" id="PS50089">
    <property type="entry name" value="ZF_RING_2"/>
    <property type="match status" value="1"/>
</dbReference>
<dbReference type="EMBL" id="SSOP01000052">
    <property type="protein sequence ID" value="KAB5592839.1"/>
    <property type="molecule type" value="Genomic_DNA"/>
</dbReference>
<feature type="transmembrane region" description="Helical" evidence="18">
    <location>
        <begin position="336"/>
        <end position="355"/>
    </location>
</feature>
<feature type="compositionally biased region" description="Low complexity" evidence="17">
    <location>
        <begin position="842"/>
        <end position="851"/>
    </location>
</feature>
<comment type="caution">
    <text evidence="20">The sequence shown here is derived from an EMBL/GenBank/DDBJ whole genome shotgun (WGS) entry which is preliminary data.</text>
</comment>
<sequence length="1183" mass="128487">MDVNPETTFSAESYFATQPAPPGLDEAIEGVKEFVEYHKKSGRKIVLITSGGTTVPLELHLETGTRGATSAEYFLKAGYAVIFMHRQFSLQPFSRHYSHTTNPFLDFLELHPSTEGSNDAQPSITVAPSKQAELAEVLAAYQEVHRAKTLHTLTFVTINDYLYLLRGVSGVMRPTGRKAMYYLAAAVSDFFVPRKRLSEHKIQSRKGSLIIEMDQVPKILKPLVSEWTSEGFFVSFKLETDKDLLIPKARMALERYGHQVVIGNRLDNRKYEVIFITRANSGKGDEKPTFKEEVVRLREGCAEIEEDIVAKLAIVWTRWTLDGPGMPLATLTTNRLLLYGAVSTTLASLAVYSTFNAHSNFYSAVVHLSRSNGSILTLANFLVFIALMVAKVMQFIFFGPLRASEVERLYDRTWYFLTESLLAFTIFREDFDAAFVCLFGGLLFVKSFHWLLADRVEAMDQQPYPGPPKLFHVRSLALFNLLALVDVVMIGSLLEVIFHEGVDGLVLFVSEYAILLASLLNSWLKYLISVYDIYRASRQGGDEAPPWEHKSMYIFYVELLTDFIKLSTYLAFFLTVLTYYGLPLNIIRDVFLTARSFVGRVRDLLRYRAATRDMDHRYPDALPAEMEALGDRTCIICREEMVSRGAAGAGAVAGGPNTTPKKLPCGHIFHFHCLRSWLERQQSCPTCRRTVLESGRPATAAGANANANANPGAPNPPGGPGAVNPPGAVALFNRVWNPPGQAPQPAAPPAPNGQAPIAPPPPFAQLPPPFPWHAGQMNQAQWHQPPRQFQGFNAGGTWHPWGAPPAENERGQRPQDEPALTRSAPGLVSPGTMDRDATSFQTSPASGSAAPGPAPPTPTPVRQVITVPNKTPPEAKEGAKTSENGAPGGSGISGPSAREAAALAALRRFQAGRSTDSLKPSPPAGSKNSNFTTSSVPEQKANLRTPSATSSGTASPGPAPTTTTNGLRAHAPTLIPLYNPGSTTTAPLGSSSPYFAPPNNASAPLIDIRQSSSRSSPYLFGQPSTSPHPFSAQSSLPRSGQLALDLSEAQLRHLDRVTREAIDERLRVLENVQSTVWRCVEDLTRLRSALPDPAVREHVGSVGSANSLGTLGHTRGGSGSGDGGLGPNLEAEASAPLNTIQVEISEPTSESTEPRVDADVKGKGKALMETEDAPVVDTDVDIQ</sequence>
<dbReference type="Pfam" id="PF04127">
    <property type="entry name" value="DFP"/>
    <property type="match status" value="1"/>
</dbReference>
<evidence type="ECO:0000256" key="3">
    <source>
        <dbReference type="ARBA" id="ARBA00004906"/>
    </source>
</evidence>
<feature type="compositionally biased region" description="Low complexity" evidence="17">
    <location>
        <begin position="702"/>
        <end position="712"/>
    </location>
</feature>
<dbReference type="UniPathway" id="UPA00143"/>
<feature type="transmembrane region" description="Helical" evidence="18">
    <location>
        <begin position="559"/>
        <end position="582"/>
    </location>
</feature>
<feature type="compositionally biased region" description="Low complexity" evidence="17">
    <location>
        <begin position="893"/>
        <end position="908"/>
    </location>
</feature>
<evidence type="ECO:0000256" key="15">
    <source>
        <dbReference type="ARBA" id="ARBA00023136"/>
    </source>
</evidence>
<dbReference type="EC" id="2.3.2.27" evidence="6"/>
<feature type="compositionally biased region" description="Basic and acidic residues" evidence="17">
    <location>
        <begin position="807"/>
        <end position="816"/>
    </location>
</feature>
<evidence type="ECO:0000256" key="10">
    <source>
        <dbReference type="ARBA" id="ARBA00022771"/>
    </source>
</evidence>
<evidence type="ECO:0000256" key="18">
    <source>
        <dbReference type="SAM" id="Phobius"/>
    </source>
</evidence>
<feature type="compositionally biased region" description="Polar residues" evidence="17">
    <location>
        <begin position="926"/>
        <end position="937"/>
    </location>
</feature>
<proteinExistence type="inferred from homology"/>
<keyword evidence="10 16" id="KW-0863">Zinc-finger</keyword>
<evidence type="ECO:0000256" key="11">
    <source>
        <dbReference type="ARBA" id="ARBA00022786"/>
    </source>
</evidence>
<dbReference type="Proteomes" id="UP000383932">
    <property type="component" value="Unassembled WGS sequence"/>
</dbReference>
<dbReference type="Gene3D" id="3.30.40.10">
    <property type="entry name" value="Zinc/RING finger domain, C3HC4 (zinc finger)"/>
    <property type="match status" value="1"/>
</dbReference>
<keyword evidence="13" id="KW-0862">Zinc</keyword>
<dbReference type="PANTHER" id="PTHR22763:SF184">
    <property type="entry name" value="E3 UBIQUITIN-PROTEIN LIGASE SYNOVIOLIN"/>
    <property type="match status" value="1"/>
</dbReference>
<evidence type="ECO:0000256" key="9">
    <source>
        <dbReference type="ARBA" id="ARBA00022723"/>
    </source>
</evidence>
<dbReference type="InterPro" id="IPR057992">
    <property type="entry name" value="TPR_SYVN1_N"/>
</dbReference>